<keyword evidence="1" id="KW-0004">4Fe-4S</keyword>
<evidence type="ECO:0000313" key="8">
    <source>
        <dbReference type="Proteomes" id="UP000075359"/>
    </source>
</evidence>
<proteinExistence type="predicted"/>
<keyword evidence="5" id="KW-0411">Iron-sulfur</keyword>
<gene>
    <name evidence="7" type="ORF">AS592_07775</name>
</gene>
<accession>A0A151CGS4</accession>
<reference evidence="7 8" key="1">
    <citation type="submission" date="2015-11" db="EMBL/GenBank/DDBJ databases">
        <title>Draft genome of Sulfurovum riftiae 1812E, a member of the Epsilonproteobacteria isolated from the tube of the deep-sea hydrothermal vent tubewom Riftia pachyptila.</title>
        <authorList>
            <person name="Vetriani C."/>
            <person name="Giovannelli D."/>
        </authorList>
    </citation>
    <scope>NUCLEOTIDE SEQUENCE [LARGE SCALE GENOMIC DNA]</scope>
    <source>
        <strain evidence="7 8">1812E</strain>
    </source>
</reference>
<keyword evidence="2" id="KW-0479">Metal-binding</keyword>
<keyword evidence="3" id="KW-0677">Repeat</keyword>
<dbReference type="GO" id="GO:0046872">
    <property type="term" value="F:metal ion binding"/>
    <property type="evidence" value="ECO:0007669"/>
    <property type="project" value="UniProtKB-KW"/>
</dbReference>
<dbReference type="AlphaFoldDB" id="A0A151CGS4"/>
<dbReference type="OrthoDB" id="9800445at2"/>
<organism evidence="7 8">
    <name type="scientific">Sulfurovum riftiae</name>
    <dbReference type="NCBI Taxonomy" id="1630136"/>
    <lineage>
        <taxon>Bacteria</taxon>
        <taxon>Pseudomonadati</taxon>
        <taxon>Campylobacterota</taxon>
        <taxon>Epsilonproteobacteria</taxon>
        <taxon>Campylobacterales</taxon>
        <taxon>Sulfurovaceae</taxon>
        <taxon>Sulfurovum</taxon>
    </lineage>
</organism>
<dbReference type="EMBL" id="LNKT01000012">
    <property type="protein sequence ID" value="KYJ86716.1"/>
    <property type="molecule type" value="Genomic_DNA"/>
</dbReference>
<evidence type="ECO:0000256" key="4">
    <source>
        <dbReference type="ARBA" id="ARBA00023004"/>
    </source>
</evidence>
<dbReference type="GO" id="GO:0051539">
    <property type="term" value="F:4 iron, 4 sulfur cluster binding"/>
    <property type="evidence" value="ECO:0007669"/>
    <property type="project" value="UniProtKB-KW"/>
</dbReference>
<evidence type="ECO:0000259" key="6">
    <source>
        <dbReference type="PROSITE" id="PS51379"/>
    </source>
</evidence>
<evidence type="ECO:0000256" key="2">
    <source>
        <dbReference type="ARBA" id="ARBA00022723"/>
    </source>
</evidence>
<dbReference type="Proteomes" id="UP000075359">
    <property type="component" value="Unassembled WGS sequence"/>
</dbReference>
<dbReference type="InterPro" id="IPR050572">
    <property type="entry name" value="Fe-S_Ferredoxin"/>
</dbReference>
<dbReference type="PANTHER" id="PTHR43687:SF1">
    <property type="entry name" value="FERREDOXIN III"/>
    <property type="match status" value="1"/>
</dbReference>
<feature type="domain" description="4Fe-4S ferredoxin-type" evidence="6">
    <location>
        <begin position="66"/>
        <end position="95"/>
    </location>
</feature>
<dbReference type="Gene3D" id="3.30.70.20">
    <property type="match status" value="2"/>
</dbReference>
<evidence type="ECO:0000256" key="3">
    <source>
        <dbReference type="ARBA" id="ARBA00022737"/>
    </source>
</evidence>
<dbReference type="STRING" id="1630136.AS592_07775"/>
<evidence type="ECO:0000313" key="7">
    <source>
        <dbReference type="EMBL" id="KYJ86716.1"/>
    </source>
</evidence>
<name>A0A151CGS4_9BACT</name>
<protein>
    <submittedName>
        <fullName evidence="7">Nitrate reductase</fullName>
    </submittedName>
</protein>
<dbReference type="RefSeq" id="WP_067329972.1">
    <property type="nucleotide sequence ID" value="NZ_LNKT01000012.1"/>
</dbReference>
<dbReference type="PANTHER" id="PTHR43687">
    <property type="entry name" value="ADENYLYLSULFATE REDUCTASE, BETA SUBUNIT"/>
    <property type="match status" value="1"/>
</dbReference>
<dbReference type="SUPFAM" id="SSF46548">
    <property type="entry name" value="alpha-helical ferredoxin"/>
    <property type="match status" value="1"/>
</dbReference>
<evidence type="ECO:0000256" key="1">
    <source>
        <dbReference type="ARBA" id="ARBA00022485"/>
    </source>
</evidence>
<dbReference type="Pfam" id="PF00037">
    <property type="entry name" value="Fer4"/>
    <property type="match status" value="1"/>
</dbReference>
<dbReference type="InterPro" id="IPR017896">
    <property type="entry name" value="4Fe4S_Fe-S-bd"/>
</dbReference>
<keyword evidence="4" id="KW-0408">Iron</keyword>
<dbReference type="CDD" id="cd10564">
    <property type="entry name" value="NapF_like"/>
    <property type="match status" value="1"/>
</dbReference>
<feature type="domain" description="4Fe-4S ferredoxin-type" evidence="6">
    <location>
        <begin position="138"/>
        <end position="167"/>
    </location>
</feature>
<dbReference type="InterPro" id="IPR017900">
    <property type="entry name" value="4Fe4S_Fe_S_CS"/>
</dbReference>
<comment type="caution">
    <text evidence="7">The sequence shown here is derived from an EMBL/GenBank/DDBJ whole genome shotgun (WGS) entry which is preliminary data.</text>
</comment>
<dbReference type="InterPro" id="IPR004496">
    <property type="entry name" value="NapF"/>
</dbReference>
<dbReference type="PROSITE" id="PS00198">
    <property type="entry name" value="4FE4S_FER_1"/>
    <property type="match status" value="1"/>
</dbReference>
<keyword evidence="8" id="KW-1185">Reference proteome</keyword>
<sequence length="178" mass="19754">MANRRDFFKSFTKPLRQTEEESPLLVRPPYGKDESLFQSECPACESKACVASCDEKIIFIADDGTPTLSFRQNGCTFCDACAEVCESGVLSLENEETSTWLNAVFRISLEACVAHHGVICHSCKEPCIDDAILFNGMFNPVIDDEKCTACGFCMSRCPTQAISYEVFELKPEAEMTEA</sequence>
<evidence type="ECO:0000256" key="5">
    <source>
        <dbReference type="ARBA" id="ARBA00023014"/>
    </source>
</evidence>
<dbReference type="PROSITE" id="PS51379">
    <property type="entry name" value="4FE4S_FER_2"/>
    <property type="match status" value="2"/>
</dbReference>